<protein>
    <submittedName>
        <fullName evidence="1">Uncharacterized protein</fullName>
    </submittedName>
</protein>
<sequence>MIGNVITKVTGKHMDDAASKEIVDLIKTHKDTKDVSVGTESAASVKEIFETNTPVKEELSKSLDITLIENNSINNGILTDIDAAEVATNTAQYIESQLQIFFLKFNTYLQKIKMIKQTYLYLTLVKQHTPSVIYHIDF</sequence>
<keyword evidence="1" id="KW-0496">Mitochondrion</keyword>
<dbReference type="RefSeq" id="YP_010139057.1">
    <property type="nucleotide sequence ID" value="NC_056903.1"/>
</dbReference>
<proteinExistence type="predicted"/>
<accession>A0A7T6UZP5</accession>
<geneLocation type="mitochondrion" evidence="1"/>
<dbReference type="AlphaFoldDB" id="A0A7T6UZP5"/>
<dbReference type="EMBL" id="MW023083">
    <property type="protein sequence ID" value="QQJ94665.1"/>
    <property type="molecule type" value="Genomic_DNA"/>
</dbReference>
<gene>
    <name evidence="1" type="primary">orf138</name>
</gene>
<name>A0A7T6UZP5_LITUN</name>
<evidence type="ECO:0000313" key="1">
    <source>
        <dbReference type="EMBL" id="QQJ94665.1"/>
    </source>
</evidence>
<dbReference type="GeneID" id="67132414"/>
<reference evidence="1" key="1">
    <citation type="journal article" date="2021" name="J. Appl. Phycol.">
        <title>Mitochondrial genome of the harmful algal bloom species Odontella regia (Mediophyceae, Bacillariophyta).</title>
        <authorList>
            <person name="Wang Y."/>
            <person name="Chen Y."/>
            <person name="Wang J."/>
            <person name="Liu F."/>
            <person name="Chen N."/>
        </authorList>
    </citation>
    <scope>NUCLEOTIDE SEQUENCE</scope>
</reference>
<organism evidence="1">
    <name type="scientific">Lithodesmium undulatum</name>
    <name type="common">Marine centric diatom</name>
    <dbReference type="NCBI Taxonomy" id="59812"/>
    <lineage>
        <taxon>Eukaryota</taxon>
        <taxon>Sar</taxon>
        <taxon>Stramenopiles</taxon>
        <taxon>Ochrophyta</taxon>
        <taxon>Bacillariophyta</taxon>
        <taxon>Mediophyceae</taxon>
        <taxon>Lithodesmiophycidae</taxon>
        <taxon>Lithodesmiales</taxon>
        <taxon>Lithodesmiaceae</taxon>
        <taxon>Lithodesmium</taxon>
    </lineage>
</organism>